<reference evidence="2 3" key="1">
    <citation type="journal article" date="2016" name="Nat. Commun.">
        <title>Thousands of microbial genomes shed light on interconnected biogeochemical processes in an aquifer system.</title>
        <authorList>
            <person name="Anantharaman K."/>
            <person name="Brown C.T."/>
            <person name="Hug L.A."/>
            <person name="Sharon I."/>
            <person name="Castelle C.J."/>
            <person name="Probst A.J."/>
            <person name="Thomas B.C."/>
            <person name="Singh A."/>
            <person name="Wilkins M.J."/>
            <person name="Karaoz U."/>
            <person name="Brodie E.L."/>
            <person name="Williams K.H."/>
            <person name="Hubbard S.S."/>
            <person name="Banfield J.F."/>
        </authorList>
    </citation>
    <scope>NUCLEOTIDE SEQUENCE [LARGE SCALE GENOMIC DNA]</scope>
</reference>
<dbReference type="AlphaFoldDB" id="A0A1G2UEZ0"/>
<keyword evidence="1" id="KW-0472">Membrane</keyword>
<proteinExistence type="predicted"/>
<dbReference type="EMBL" id="MHWM01000032">
    <property type="protein sequence ID" value="OHB08013.1"/>
    <property type="molecule type" value="Genomic_DNA"/>
</dbReference>
<gene>
    <name evidence="2" type="ORF">A3I86_01385</name>
</gene>
<evidence type="ECO:0000313" key="2">
    <source>
        <dbReference type="EMBL" id="OHB08013.1"/>
    </source>
</evidence>
<accession>A0A1G2UEZ0</accession>
<keyword evidence="1" id="KW-0812">Transmembrane</keyword>
<feature type="transmembrane region" description="Helical" evidence="1">
    <location>
        <begin position="5"/>
        <end position="23"/>
    </location>
</feature>
<organism evidence="2 3">
    <name type="scientific">Candidatus Zambryskibacteria bacterium RIFCSPLOWO2_02_FULL_39_14</name>
    <dbReference type="NCBI Taxonomy" id="1802769"/>
    <lineage>
        <taxon>Bacteria</taxon>
        <taxon>Candidatus Zambryskiibacteriota</taxon>
    </lineage>
</organism>
<dbReference type="Proteomes" id="UP000177096">
    <property type="component" value="Unassembled WGS sequence"/>
</dbReference>
<evidence type="ECO:0000313" key="3">
    <source>
        <dbReference type="Proteomes" id="UP000177096"/>
    </source>
</evidence>
<keyword evidence="1" id="KW-1133">Transmembrane helix</keyword>
<protein>
    <submittedName>
        <fullName evidence="2">Uncharacterized protein</fullName>
    </submittedName>
</protein>
<evidence type="ECO:0000256" key="1">
    <source>
        <dbReference type="SAM" id="Phobius"/>
    </source>
</evidence>
<sequence>MNRGFIGLLILIIIALAALKYFLDWSIFDAADSEQGRNTIEYIKNILNISWSYIRIPIFFIWEKILEFRQSS</sequence>
<name>A0A1G2UEZ0_9BACT</name>
<comment type="caution">
    <text evidence="2">The sequence shown here is derived from an EMBL/GenBank/DDBJ whole genome shotgun (WGS) entry which is preliminary data.</text>
</comment>